<evidence type="ECO:0000313" key="3">
    <source>
        <dbReference type="Proteomes" id="UP001172673"/>
    </source>
</evidence>
<name>A0AA39CC59_9EURO</name>
<proteinExistence type="predicted"/>
<protein>
    <submittedName>
        <fullName evidence="2">Uncharacterized protein</fullName>
    </submittedName>
</protein>
<sequence>MTLLRRTAVGPERRNPCTHMNMTRLFDVYGSFKCALCHKHPSIGWLYRCTQDAGGFLPESDFTLEPSVGRSRLDQEVTTHSLSSSVIKASGQGQYTDEQVKKLIELKEGVRELVMAQQRSDDGRPDTSSTFATVSSASSSSSDGDCSFSTIPQSTTFSTNSSTSLDEEIKQAYDWKELQKVWMSEPSMAPPEPRTSSFPPSLPPADPLPPRPTVAKAVPALPALPAREPCTFKICATCRPTYRERAYQSLEEILNKPVQIPPVWEMQNRRVSDARVLARIGSPKLDRNRFYSQTDPAALLSSCTIPGIVINGTNNEVDFTRSGEDEDIAYMPGADSRPDRSHFEDSELCGNSAHTPGPCENKLDATVDSHSFRKRSGFRDSVRKVLSMAHRENVITGDSSTSTSESSTDSQARPPSRSRVSSSLIFRRRRSRASTFSFMETPGARIVDTSPLQDSVTLMVATNTPLPQTPALPSFNFGQGNDDSLAGVDIRVEESYFPPMQMISQA</sequence>
<evidence type="ECO:0000313" key="2">
    <source>
        <dbReference type="EMBL" id="KAJ9602841.1"/>
    </source>
</evidence>
<dbReference type="AlphaFoldDB" id="A0AA39CC59"/>
<dbReference type="Proteomes" id="UP001172673">
    <property type="component" value="Unassembled WGS sequence"/>
</dbReference>
<feature type="region of interest" description="Disordered" evidence="1">
    <location>
        <begin position="186"/>
        <end position="208"/>
    </location>
</feature>
<feature type="compositionally biased region" description="Basic and acidic residues" evidence="1">
    <location>
        <begin position="336"/>
        <end position="345"/>
    </location>
</feature>
<accession>A0AA39CC59</accession>
<comment type="caution">
    <text evidence="2">The sequence shown here is derived from an EMBL/GenBank/DDBJ whole genome shotgun (WGS) entry which is preliminary data.</text>
</comment>
<reference evidence="2" key="1">
    <citation type="submission" date="2022-10" db="EMBL/GenBank/DDBJ databases">
        <title>Culturing micro-colonial fungi from biological soil crusts in the Mojave desert and describing Neophaeococcomyces mojavensis, and introducing the new genera and species Taxawa tesnikishii.</title>
        <authorList>
            <person name="Kurbessoian T."/>
            <person name="Stajich J.E."/>
        </authorList>
    </citation>
    <scope>NUCLEOTIDE SEQUENCE</scope>
    <source>
        <strain evidence="2">TK_41</strain>
    </source>
</reference>
<feature type="region of interest" description="Disordered" evidence="1">
    <location>
        <begin position="331"/>
        <end position="360"/>
    </location>
</feature>
<organism evidence="2 3">
    <name type="scientific">Cladophialophora chaetospira</name>
    <dbReference type="NCBI Taxonomy" id="386627"/>
    <lineage>
        <taxon>Eukaryota</taxon>
        <taxon>Fungi</taxon>
        <taxon>Dikarya</taxon>
        <taxon>Ascomycota</taxon>
        <taxon>Pezizomycotina</taxon>
        <taxon>Eurotiomycetes</taxon>
        <taxon>Chaetothyriomycetidae</taxon>
        <taxon>Chaetothyriales</taxon>
        <taxon>Herpotrichiellaceae</taxon>
        <taxon>Cladophialophora</taxon>
    </lineage>
</organism>
<feature type="compositionally biased region" description="Low complexity" evidence="1">
    <location>
        <begin position="398"/>
        <end position="423"/>
    </location>
</feature>
<evidence type="ECO:0000256" key="1">
    <source>
        <dbReference type="SAM" id="MobiDB-lite"/>
    </source>
</evidence>
<feature type="region of interest" description="Disordered" evidence="1">
    <location>
        <begin position="389"/>
        <end position="423"/>
    </location>
</feature>
<dbReference type="EMBL" id="JAPDRK010000024">
    <property type="protein sequence ID" value="KAJ9602841.1"/>
    <property type="molecule type" value="Genomic_DNA"/>
</dbReference>
<feature type="compositionally biased region" description="Low complexity" evidence="1">
    <location>
        <begin position="127"/>
        <end position="163"/>
    </location>
</feature>
<feature type="region of interest" description="Disordered" evidence="1">
    <location>
        <begin position="117"/>
        <end position="163"/>
    </location>
</feature>
<keyword evidence="3" id="KW-1185">Reference proteome</keyword>
<gene>
    <name evidence="2" type="ORF">H2200_012621</name>
</gene>